<dbReference type="Pfam" id="PF13289">
    <property type="entry name" value="SIR2_2"/>
    <property type="match status" value="1"/>
</dbReference>
<sequence length="186" mass="20169">MSGKKSELPHTLIEAVKDGRAVVVLGAGASMECVNSAGQRPPSGEQLRDSLAKKFLGREKETRDLAMVAEMAISSGAGEPLVFEEVSKLLSGFSPSKAHISLADFRWRGLATTNYDQIIESAYSANSAAKQTCITFVKDAEPYDDRLKTAMNPVPLLKLHGCLDHRLDRDIPLVRKRDVVALCGEA</sequence>
<evidence type="ECO:0000313" key="2">
    <source>
        <dbReference type="Proteomes" id="UP001166191"/>
    </source>
</evidence>
<dbReference type="Proteomes" id="UP001166191">
    <property type="component" value="Unassembled WGS sequence"/>
</dbReference>
<keyword evidence="2" id="KW-1185">Reference proteome</keyword>
<dbReference type="RefSeq" id="WP_216034969.1">
    <property type="nucleotide sequence ID" value="NZ_JAHKNG010000090.1"/>
</dbReference>
<evidence type="ECO:0000313" key="1">
    <source>
        <dbReference type="EMBL" id="MBU3032386.1"/>
    </source>
</evidence>
<reference evidence="1" key="1">
    <citation type="submission" date="2021-06" db="EMBL/GenBank/DDBJ databases">
        <title>Paracoccus bacterium XHP0099 sp. nov., isolated from the surface waters of the Yellow Sea.</title>
        <authorList>
            <person name="Xue H."/>
            <person name="Zhang D."/>
        </authorList>
    </citation>
    <scope>NUCLEOTIDE SEQUENCE</scope>
    <source>
        <strain evidence="1">XHP0099</strain>
    </source>
</reference>
<proteinExistence type="predicted"/>
<name>A0ABS6AP66_9RHOB</name>
<comment type="caution">
    <text evidence="1">The sequence shown here is derived from an EMBL/GenBank/DDBJ whole genome shotgun (WGS) entry which is preliminary data.</text>
</comment>
<dbReference type="EMBL" id="JAHKNG010000090">
    <property type="protein sequence ID" value="MBU3032386.1"/>
    <property type="molecule type" value="Genomic_DNA"/>
</dbReference>
<organism evidence="1 2">
    <name type="scientific">Paracoccus marinaquae</name>
    <dbReference type="NCBI Taxonomy" id="2841926"/>
    <lineage>
        <taxon>Bacteria</taxon>
        <taxon>Pseudomonadati</taxon>
        <taxon>Pseudomonadota</taxon>
        <taxon>Alphaproteobacteria</taxon>
        <taxon>Rhodobacterales</taxon>
        <taxon>Paracoccaceae</taxon>
        <taxon>Paracoccus</taxon>
    </lineage>
</organism>
<gene>
    <name evidence="1" type="ORF">KNW02_20150</name>
</gene>
<accession>A0ABS6AP66</accession>
<protein>
    <submittedName>
        <fullName evidence="1">SIR2 family protein</fullName>
    </submittedName>
</protein>